<accession>A0AAD8TN23</accession>
<dbReference type="AlphaFoldDB" id="A0AAD8TN23"/>
<proteinExistence type="predicted"/>
<feature type="domain" description="Amine oxidase" evidence="1">
    <location>
        <begin position="290"/>
        <end position="496"/>
    </location>
</feature>
<comment type="caution">
    <text evidence="2">The sequence shown here is derived from an EMBL/GenBank/DDBJ whole genome shotgun (WGS) entry which is preliminary data.</text>
</comment>
<dbReference type="EMBL" id="JAUUTY010000002">
    <property type="protein sequence ID" value="KAK1684644.1"/>
    <property type="molecule type" value="Genomic_DNA"/>
</dbReference>
<dbReference type="InterPro" id="IPR002937">
    <property type="entry name" value="Amino_oxidase"/>
</dbReference>
<evidence type="ECO:0000313" key="2">
    <source>
        <dbReference type="EMBL" id="KAK1684644.1"/>
    </source>
</evidence>
<dbReference type="PANTHER" id="PTHR42923:SF24">
    <property type="entry name" value="OS04G0560500 PROTEIN"/>
    <property type="match status" value="1"/>
</dbReference>
<sequence>MCWCTALAAAPVAGGRWPPPFSRRRQSSIRAETPPGAEARRKKVAVAGAGWAGLAAAHHLVKQVSLLVLVPDHSYSYRLPAFRFVAPRTLSCGAIRAHRQLARRRAAACLLLLFVVTRDTMSRFSRRTAAQGRRSVSEAEFPVFHDQPRLPAPFGIFAYPEFPSLPLIDRLTSIPVLSAVIDFDNTDTAWRKYDTITARQLFKMFGCSQRLYKEIFEPAIQAALFAPGEQCSAAATLGMLYYYMLSRQENSDFVLCRGEVEDAIFSPWLKTLEQNGIKFIANRVPTSLTINKDTECVSEVVCGEEVYDTDAFVLATGLSPLQSIIRNSPFLQSRQEFTDLLHLSTIDVISVKLWFDKKVTIPKVANICSSFDDLSGWTFFDLTSVYDDYSDEPGTVVEAEFYNASHLFPLNDQQIVSEASSCLIKCIGDFEGSTVIQQFVKRSPGSAMHFLPGSYKHTVRGTTSIPNLFIAGDWIVNRHGSFSKEKAYVTGLEAANMTVDYFGDGDFAKIIAVEGDEPHIETVRDLNRRANELKTQIPFSEFFLQ</sequence>
<gene>
    <name evidence="2" type="ORF">QYE76_045492</name>
</gene>
<evidence type="ECO:0000259" key="1">
    <source>
        <dbReference type="Pfam" id="PF01593"/>
    </source>
</evidence>
<reference evidence="2" key="1">
    <citation type="submission" date="2023-07" db="EMBL/GenBank/DDBJ databases">
        <title>A chromosome-level genome assembly of Lolium multiflorum.</title>
        <authorList>
            <person name="Chen Y."/>
            <person name="Copetti D."/>
            <person name="Kolliker R."/>
            <person name="Studer B."/>
        </authorList>
    </citation>
    <scope>NUCLEOTIDE SEQUENCE</scope>
    <source>
        <strain evidence="2">02402/16</strain>
        <tissue evidence="2">Leaf</tissue>
    </source>
</reference>
<dbReference type="PANTHER" id="PTHR42923">
    <property type="entry name" value="PROTOPORPHYRINOGEN OXIDASE"/>
    <property type="match status" value="1"/>
</dbReference>
<keyword evidence="3" id="KW-1185">Reference proteome</keyword>
<dbReference type="GO" id="GO:0050660">
    <property type="term" value="F:flavin adenine dinucleotide binding"/>
    <property type="evidence" value="ECO:0007669"/>
    <property type="project" value="UniProtKB-ARBA"/>
</dbReference>
<dbReference type="Proteomes" id="UP001231189">
    <property type="component" value="Unassembled WGS sequence"/>
</dbReference>
<dbReference type="SUPFAM" id="SSF51905">
    <property type="entry name" value="FAD/NAD(P)-binding domain"/>
    <property type="match status" value="1"/>
</dbReference>
<name>A0AAD8TN23_LOLMU</name>
<dbReference type="GO" id="GO:0016491">
    <property type="term" value="F:oxidoreductase activity"/>
    <property type="evidence" value="ECO:0007669"/>
    <property type="project" value="InterPro"/>
</dbReference>
<evidence type="ECO:0000313" key="3">
    <source>
        <dbReference type="Proteomes" id="UP001231189"/>
    </source>
</evidence>
<organism evidence="2 3">
    <name type="scientific">Lolium multiflorum</name>
    <name type="common">Italian ryegrass</name>
    <name type="synonym">Lolium perenne subsp. multiflorum</name>
    <dbReference type="NCBI Taxonomy" id="4521"/>
    <lineage>
        <taxon>Eukaryota</taxon>
        <taxon>Viridiplantae</taxon>
        <taxon>Streptophyta</taxon>
        <taxon>Embryophyta</taxon>
        <taxon>Tracheophyta</taxon>
        <taxon>Spermatophyta</taxon>
        <taxon>Magnoliopsida</taxon>
        <taxon>Liliopsida</taxon>
        <taxon>Poales</taxon>
        <taxon>Poaceae</taxon>
        <taxon>BOP clade</taxon>
        <taxon>Pooideae</taxon>
        <taxon>Poodae</taxon>
        <taxon>Poeae</taxon>
        <taxon>Poeae Chloroplast Group 2 (Poeae type)</taxon>
        <taxon>Loliodinae</taxon>
        <taxon>Loliinae</taxon>
        <taxon>Lolium</taxon>
    </lineage>
</organism>
<dbReference type="InterPro" id="IPR036188">
    <property type="entry name" value="FAD/NAD-bd_sf"/>
</dbReference>
<dbReference type="Pfam" id="PF01593">
    <property type="entry name" value="Amino_oxidase"/>
    <property type="match status" value="1"/>
</dbReference>
<dbReference type="InterPro" id="IPR050464">
    <property type="entry name" value="Zeta_carotene_desat/Oxidored"/>
</dbReference>
<protein>
    <recommendedName>
        <fullName evidence="1">Amine oxidase domain-containing protein</fullName>
    </recommendedName>
</protein>